<evidence type="ECO:0000259" key="4">
    <source>
        <dbReference type="PROSITE" id="PS51462"/>
    </source>
</evidence>
<comment type="cofactor">
    <cofactor evidence="1">
        <name>Mg(2+)</name>
        <dbReference type="ChEBI" id="CHEBI:18420"/>
    </cofactor>
</comment>
<comment type="similarity">
    <text evidence="3">Belongs to the Nudix hydrolase family.</text>
</comment>
<dbReference type="Proteomes" id="UP000076519">
    <property type="component" value="Unassembled WGS sequence"/>
</dbReference>
<dbReference type="InterPro" id="IPR015797">
    <property type="entry name" value="NUDIX_hydrolase-like_dom_sf"/>
</dbReference>
<dbReference type="RefSeq" id="WP_063282153.1">
    <property type="nucleotide sequence ID" value="NZ_LIYF01000030.1"/>
</dbReference>
<proteinExistence type="inferred from homology"/>
<dbReference type="PANTHER" id="PTHR43046">
    <property type="entry name" value="GDP-MANNOSE MANNOSYL HYDROLASE"/>
    <property type="match status" value="1"/>
</dbReference>
<evidence type="ECO:0000256" key="3">
    <source>
        <dbReference type="RuleBase" id="RU003476"/>
    </source>
</evidence>
<dbReference type="GO" id="GO:0016787">
    <property type="term" value="F:hydrolase activity"/>
    <property type="evidence" value="ECO:0007669"/>
    <property type="project" value="UniProtKB-KW"/>
</dbReference>
<dbReference type="InterPro" id="IPR020084">
    <property type="entry name" value="NUDIX_hydrolase_CS"/>
</dbReference>
<dbReference type="Gene3D" id="3.90.79.10">
    <property type="entry name" value="Nucleoside Triphosphate Pyrophosphohydrolase"/>
    <property type="match status" value="1"/>
</dbReference>
<dbReference type="EMBL" id="LIYF01000030">
    <property type="protein sequence ID" value="KZK05384.1"/>
    <property type="molecule type" value="Genomic_DNA"/>
</dbReference>
<sequence length="153" mass="17632">MADYIKWLRSKVGHEKILTVALVAFLQNEKGEVLLQKRMDSGLWDLPGGCLELGESFEEALYREILEETGSDNFEILKQFATYTWGEFIYPNGDKVQPTDICYACKISKSSINLEYQDEETMALAWVNLKTDHLPLFNPKMQQAINDYLKLEV</sequence>
<dbReference type="AlphaFoldDB" id="A0A166J1D3"/>
<name>A0A166J1D3_LACLC</name>
<evidence type="ECO:0000256" key="1">
    <source>
        <dbReference type="ARBA" id="ARBA00001946"/>
    </source>
</evidence>
<dbReference type="Pfam" id="PF00293">
    <property type="entry name" value="NUDIX"/>
    <property type="match status" value="1"/>
</dbReference>
<gene>
    <name evidence="5" type="ORF">AB996_1907</name>
</gene>
<evidence type="ECO:0000313" key="6">
    <source>
        <dbReference type="Proteomes" id="UP000076519"/>
    </source>
</evidence>
<feature type="domain" description="Nudix hydrolase" evidence="4">
    <location>
        <begin position="15"/>
        <end position="149"/>
    </location>
</feature>
<dbReference type="PATRIC" id="fig|1359.32.peg.957"/>
<accession>A0A166J1D3</accession>
<evidence type="ECO:0000313" key="5">
    <source>
        <dbReference type="EMBL" id="KZK05384.1"/>
    </source>
</evidence>
<dbReference type="PROSITE" id="PS51462">
    <property type="entry name" value="NUDIX"/>
    <property type="match status" value="1"/>
</dbReference>
<organism evidence="5 6">
    <name type="scientific">Lactococcus lactis subsp. cremoris</name>
    <name type="common">Streptococcus cremoris</name>
    <dbReference type="NCBI Taxonomy" id="1359"/>
    <lineage>
        <taxon>Bacteria</taxon>
        <taxon>Bacillati</taxon>
        <taxon>Bacillota</taxon>
        <taxon>Bacilli</taxon>
        <taxon>Lactobacillales</taxon>
        <taxon>Streptococcaceae</taxon>
        <taxon>Lactococcus</taxon>
    </lineage>
</organism>
<comment type="caution">
    <text evidence="5">The sequence shown here is derived from an EMBL/GenBank/DDBJ whole genome shotgun (WGS) entry which is preliminary data.</text>
</comment>
<dbReference type="PRINTS" id="PR00502">
    <property type="entry name" value="NUDIXFAMILY"/>
</dbReference>
<dbReference type="PROSITE" id="PS00893">
    <property type="entry name" value="NUDIX_BOX"/>
    <property type="match status" value="1"/>
</dbReference>
<dbReference type="InterPro" id="IPR020476">
    <property type="entry name" value="Nudix_hydrolase"/>
</dbReference>
<dbReference type="InterPro" id="IPR000086">
    <property type="entry name" value="NUDIX_hydrolase_dom"/>
</dbReference>
<dbReference type="PANTHER" id="PTHR43046:SF2">
    <property type="entry name" value="8-OXO-DGTP DIPHOSPHATASE-RELATED"/>
    <property type="match status" value="1"/>
</dbReference>
<reference evidence="5 6" key="1">
    <citation type="submission" date="2015-08" db="EMBL/GenBank/DDBJ databases">
        <title>Draft Genome Sequences of 11 Lactococcus lactis subspecies cremoris strains.</title>
        <authorList>
            <person name="Wels M."/>
            <person name="Backus L."/>
            <person name="Boekhorst J."/>
            <person name="Dijkstra A."/>
            <person name="Beerthuizen M."/>
            <person name="Siezen R."/>
            <person name="Bachmann H."/>
            <person name="Van Hijum S."/>
        </authorList>
    </citation>
    <scope>NUCLEOTIDE SEQUENCE [LARGE SCALE GENOMIC DNA]</scope>
    <source>
        <strain evidence="5 6">KW10</strain>
    </source>
</reference>
<dbReference type="SUPFAM" id="SSF55811">
    <property type="entry name" value="Nudix"/>
    <property type="match status" value="1"/>
</dbReference>
<protein>
    <submittedName>
        <fullName evidence="5">Phosphohydrolase (MutT/nudix family protein)</fullName>
    </submittedName>
</protein>
<keyword evidence="2 3" id="KW-0378">Hydrolase</keyword>
<evidence type="ECO:0000256" key="2">
    <source>
        <dbReference type="ARBA" id="ARBA00022801"/>
    </source>
</evidence>